<sequence length="386" mass="45428">MFIACEFFLEELAKYIEAYLIEAKAHWLRLHFAHVYQESFKSNTLKELQKWCNDIVVKYPDKIFDSEDFTLLHENALVSLVGRDDLQMEEIKIWNYVIKWGIAQNPDLPTDPKDWTNENFLSLKTALQNYLPLIRYFQISGDDIYEYVHPYKQILEKTLWKDVKMRFISPNKSVSSKILPPRTILTQKLPIRTTESFSKVINEVHAAEIASWIDKREDKYSTENNPYEFKLLLRGSRDGFTANSFWNLCNKKTSVIVVMKVKGTDEILGGYNPIGWEKPNSSYTSKCCNDNFIFSLKNGTIQNSILSRIKNPTRNVIYNDPNRGASFSFGFSMKNNFNLNRQCYCYYYINNITYENPIRDTSLYVNSYSYFSVEEYEIFQIHKKSL</sequence>
<proteinExistence type="predicted"/>
<protein>
    <recommendedName>
        <fullName evidence="1">TLDc domain-containing protein</fullName>
    </recommendedName>
</protein>
<dbReference type="Pfam" id="PF07534">
    <property type="entry name" value="TLD"/>
    <property type="match status" value="1"/>
</dbReference>
<dbReference type="Gene3D" id="1.25.40.420">
    <property type="match status" value="1"/>
</dbReference>
<organism evidence="2 3">
    <name type="scientific">Gigaspora rosea</name>
    <dbReference type="NCBI Taxonomy" id="44941"/>
    <lineage>
        <taxon>Eukaryota</taxon>
        <taxon>Fungi</taxon>
        <taxon>Fungi incertae sedis</taxon>
        <taxon>Mucoromycota</taxon>
        <taxon>Glomeromycotina</taxon>
        <taxon>Glomeromycetes</taxon>
        <taxon>Diversisporales</taxon>
        <taxon>Gigasporaceae</taxon>
        <taxon>Gigaspora</taxon>
    </lineage>
</organism>
<keyword evidence="3" id="KW-1185">Reference proteome</keyword>
<reference evidence="2 3" key="1">
    <citation type="submission" date="2018-06" db="EMBL/GenBank/DDBJ databases">
        <title>Comparative genomics reveals the genomic features of Rhizophagus irregularis, R. cerebriforme, R. diaphanum and Gigaspora rosea, and their symbiotic lifestyle signature.</title>
        <authorList>
            <person name="Morin E."/>
            <person name="San Clemente H."/>
            <person name="Chen E.C.H."/>
            <person name="De La Providencia I."/>
            <person name="Hainaut M."/>
            <person name="Kuo A."/>
            <person name="Kohler A."/>
            <person name="Murat C."/>
            <person name="Tang N."/>
            <person name="Roy S."/>
            <person name="Loubradou J."/>
            <person name="Henrissat B."/>
            <person name="Grigoriev I.V."/>
            <person name="Corradi N."/>
            <person name="Roux C."/>
            <person name="Martin F.M."/>
        </authorList>
    </citation>
    <scope>NUCLEOTIDE SEQUENCE [LARGE SCALE GENOMIC DNA]</scope>
    <source>
        <strain evidence="2 3">DAOM 194757</strain>
    </source>
</reference>
<dbReference type="PROSITE" id="PS51886">
    <property type="entry name" value="TLDC"/>
    <property type="match status" value="1"/>
</dbReference>
<accession>A0A397UNX2</accession>
<dbReference type="EMBL" id="QKWP01001089">
    <property type="protein sequence ID" value="RIB11854.1"/>
    <property type="molecule type" value="Genomic_DNA"/>
</dbReference>
<dbReference type="InterPro" id="IPR011705">
    <property type="entry name" value="BACK"/>
</dbReference>
<dbReference type="Pfam" id="PF07707">
    <property type="entry name" value="BACK"/>
    <property type="match status" value="1"/>
</dbReference>
<dbReference type="AlphaFoldDB" id="A0A397UNX2"/>
<dbReference type="Proteomes" id="UP000266673">
    <property type="component" value="Unassembled WGS sequence"/>
</dbReference>
<dbReference type="OrthoDB" id="5430411at2759"/>
<name>A0A397UNX2_9GLOM</name>
<evidence type="ECO:0000259" key="1">
    <source>
        <dbReference type="PROSITE" id="PS51886"/>
    </source>
</evidence>
<dbReference type="InterPro" id="IPR006571">
    <property type="entry name" value="TLDc_dom"/>
</dbReference>
<feature type="domain" description="TLDc" evidence="1">
    <location>
        <begin position="199"/>
        <end position="382"/>
    </location>
</feature>
<gene>
    <name evidence="2" type="ORF">C2G38_70252</name>
</gene>
<evidence type="ECO:0000313" key="3">
    <source>
        <dbReference type="Proteomes" id="UP000266673"/>
    </source>
</evidence>
<comment type="caution">
    <text evidence="2">The sequence shown here is derived from an EMBL/GenBank/DDBJ whole genome shotgun (WGS) entry which is preliminary data.</text>
</comment>
<evidence type="ECO:0000313" key="2">
    <source>
        <dbReference type="EMBL" id="RIB11854.1"/>
    </source>
</evidence>